<keyword evidence="5 7" id="KW-0460">Magnesium</keyword>
<dbReference type="AlphaFoldDB" id="A0A2W1JV20"/>
<dbReference type="SUPFAM" id="SSF53271">
    <property type="entry name" value="PRTase-like"/>
    <property type="match status" value="1"/>
</dbReference>
<dbReference type="Proteomes" id="UP000248857">
    <property type="component" value="Unassembled WGS sequence"/>
</dbReference>
<comment type="caution">
    <text evidence="7">Lacks conserved residue(s) required for the propagation of feature annotation.</text>
</comment>
<evidence type="ECO:0000256" key="4">
    <source>
        <dbReference type="ARBA" id="ARBA00022679"/>
    </source>
</evidence>
<dbReference type="GO" id="GO:0004588">
    <property type="term" value="F:orotate phosphoribosyltransferase activity"/>
    <property type="evidence" value="ECO:0007669"/>
    <property type="project" value="UniProtKB-UniRule"/>
</dbReference>
<feature type="binding site" evidence="7">
    <location>
        <position position="107"/>
    </location>
    <ligand>
        <name>5-phospho-alpha-D-ribose 1-diphosphate</name>
        <dbReference type="ChEBI" id="CHEBI:58017"/>
        <note>ligand shared between dimeric partners</note>
    </ligand>
</feature>
<dbReference type="CDD" id="cd06223">
    <property type="entry name" value="PRTases_typeI"/>
    <property type="match status" value="1"/>
</dbReference>
<name>A0A2W1JV20_9CYAN</name>
<keyword evidence="3 7" id="KW-0328">Glycosyltransferase</keyword>
<evidence type="ECO:0000256" key="5">
    <source>
        <dbReference type="ARBA" id="ARBA00022842"/>
    </source>
</evidence>
<dbReference type="PANTHER" id="PTHR19278:SF9">
    <property type="entry name" value="URIDINE 5'-MONOPHOSPHATE SYNTHASE"/>
    <property type="match status" value="1"/>
</dbReference>
<evidence type="ECO:0000259" key="8">
    <source>
        <dbReference type="Pfam" id="PF00156"/>
    </source>
</evidence>
<evidence type="ECO:0000256" key="1">
    <source>
        <dbReference type="ARBA" id="ARBA00004889"/>
    </source>
</evidence>
<keyword evidence="6 7" id="KW-0665">Pyrimidine biosynthesis</keyword>
<dbReference type="HAMAP" id="MF_01208">
    <property type="entry name" value="PyrE"/>
    <property type="match status" value="1"/>
</dbReference>
<comment type="pathway">
    <text evidence="1 7">Pyrimidine metabolism; UMP biosynthesis via de novo pathway; UMP from orotate: step 1/2.</text>
</comment>
<organism evidence="9 10">
    <name type="scientific">Acaryochloris thomasi RCC1774</name>
    <dbReference type="NCBI Taxonomy" id="1764569"/>
    <lineage>
        <taxon>Bacteria</taxon>
        <taxon>Bacillati</taxon>
        <taxon>Cyanobacteriota</taxon>
        <taxon>Cyanophyceae</taxon>
        <taxon>Acaryochloridales</taxon>
        <taxon>Acaryochloridaceae</taxon>
        <taxon>Acaryochloris</taxon>
        <taxon>Acaryochloris thomasi</taxon>
    </lineage>
</organism>
<accession>A0A2W1JV20</accession>
<dbReference type="InterPro" id="IPR004467">
    <property type="entry name" value="Or_phspho_trans_dom"/>
</dbReference>
<dbReference type="EC" id="2.4.2.10" evidence="2 7"/>
<evidence type="ECO:0000256" key="3">
    <source>
        <dbReference type="ARBA" id="ARBA00022676"/>
    </source>
</evidence>
<comment type="subunit">
    <text evidence="7">Homodimer.</text>
</comment>
<feature type="binding site" description="in other chain" evidence="7">
    <location>
        <begin position="134"/>
        <end position="142"/>
    </location>
    <ligand>
        <name>5-phospho-alpha-D-ribose 1-diphosphate</name>
        <dbReference type="ChEBI" id="CHEBI:58017"/>
        <note>ligand shared between dimeric partners</note>
    </ligand>
</feature>
<reference evidence="9 10" key="1">
    <citation type="journal article" date="2018" name="Sci. Rep.">
        <title>A novel species of the marine cyanobacterium Acaryochloris with a unique pigment content and lifestyle.</title>
        <authorList>
            <person name="Partensky F."/>
            <person name="Six C."/>
            <person name="Ratin M."/>
            <person name="Garczarek L."/>
            <person name="Vaulot D."/>
            <person name="Probert I."/>
            <person name="Calteau A."/>
            <person name="Gourvil P."/>
            <person name="Marie D."/>
            <person name="Grebert T."/>
            <person name="Bouchier C."/>
            <person name="Le Panse S."/>
            <person name="Gachenot M."/>
            <person name="Rodriguez F."/>
            <person name="Garrido J.L."/>
        </authorList>
    </citation>
    <scope>NUCLEOTIDE SEQUENCE [LARGE SCALE GENOMIC DNA]</scope>
    <source>
        <strain evidence="9 10">RCC1774</strain>
    </source>
</reference>
<keyword evidence="4 7" id="KW-0808">Transferase</keyword>
<evidence type="ECO:0000313" key="9">
    <source>
        <dbReference type="EMBL" id="PZD74322.1"/>
    </source>
</evidence>
<dbReference type="Gene3D" id="3.40.50.2020">
    <property type="match status" value="1"/>
</dbReference>
<comment type="catalytic activity">
    <reaction evidence="7">
        <text>orotidine 5'-phosphate + diphosphate = orotate + 5-phospho-alpha-D-ribose 1-diphosphate</text>
        <dbReference type="Rhea" id="RHEA:10380"/>
        <dbReference type="ChEBI" id="CHEBI:30839"/>
        <dbReference type="ChEBI" id="CHEBI:33019"/>
        <dbReference type="ChEBI" id="CHEBI:57538"/>
        <dbReference type="ChEBI" id="CHEBI:58017"/>
        <dbReference type="EC" id="2.4.2.10"/>
    </reaction>
</comment>
<dbReference type="RefSeq" id="WP_110985181.1">
    <property type="nucleotide sequence ID" value="NZ_CAWNWM010000003.1"/>
</dbReference>
<feature type="binding site" description="in other chain" evidence="7">
    <location>
        <position position="108"/>
    </location>
    <ligand>
        <name>5-phospho-alpha-D-ribose 1-diphosphate</name>
        <dbReference type="ChEBI" id="CHEBI:58017"/>
        <note>ligand shared between dimeric partners</note>
    </ligand>
</feature>
<evidence type="ECO:0000256" key="6">
    <source>
        <dbReference type="ARBA" id="ARBA00022975"/>
    </source>
</evidence>
<feature type="binding site" evidence="7">
    <location>
        <position position="113"/>
    </location>
    <ligand>
        <name>5-phospho-alpha-D-ribose 1-diphosphate</name>
        <dbReference type="ChEBI" id="CHEBI:58017"/>
        <note>ligand shared between dimeric partners</note>
    </ligand>
</feature>
<sequence>MLDSAASFITASAPELRQALLDLFCRFAYKTGDFTLSSGQKSTYYINGKPVTLDPLGALAIGKLILQQLPSNTQAVAGLTLGADPIVSAVSVVSAYEDCPLPGLIIRKEPKGHGTQAYLEGPQLAAGSAVVVLEDVVTTGASALKAVERLQKAGYTVNHVLALVDRQQGGSELYAEHQLNFQTIFTIQDIHARWAELNPEAKT</sequence>
<evidence type="ECO:0000313" key="10">
    <source>
        <dbReference type="Proteomes" id="UP000248857"/>
    </source>
</evidence>
<comment type="function">
    <text evidence="7">Catalyzes the transfer of a ribosyl phosphate group from 5-phosphoribose 1-diphosphate to orotate, leading to the formation of orotidine monophosphate (OMP).</text>
</comment>
<proteinExistence type="inferred from homology"/>
<comment type="similarity">
    <text evidence="7">Belongs to the purine/pyrimidine phosphoribosyltransferase family. PyrE subfamily.</text>
</comment>
<comment type="caution">
    <text evidence="9">The sequence shown here is derived from an EMBL/GenBank/DDBJ whole genome shotgun (WGS) entry which is preliminary data.</text>
</comment>
<evidence type="ECO:0000256" key="2">
    <source>
        <dbReference type="ARBA" id="ARBA00011971"/>
    </source>
</evidence>
<protein>
    <recommendedName>
        <fullName evidence="2 7">Orotate phosphoribosyltransferase</fullName>
        <shortName evidence="7">OPRT</shortName>
        <shortName evidence="7">OPRTase</shortName>
        <ecNumber evidence="2 7">2.4.2.10</ecNumber>
    </recommendedName>
</protein>
<comment type="cofactor">
    <cofactor evidence="7">
        <name>Mg(2+)</name>
        <dbReference type="ChEBI" id="CHEBI:18420"/>
    </cofactor>
</comment>
<feature type="binding site" evidence="7">
    <location>
        <position position="111"/>
    </location>
    <ligand>
        <name>5-phospho-alpha-D-ribose 1-diphosphate</name>
        <dbReference type="ChEBI" id="CHEBI:58017"/>
        <note>ligand shared between dimeric partners</note>
    </ligand>
</feature>
<evidence type="ECO:0000256" key="7">
    <source>
        <dbReference type="HAMAP-Rule" id="MF_01208"/>
    </source>
</evidence>
<gene>
    <name evidence="9" type="primary">pyrE_1</name>
    <name evidence="7" type="synonym">pyrE</name>
    <name evidence="9" type="ORF">C1752_01202</name>
</gene>
<dbReference type="GO" id="GO:0000287">
    <property type="term" value="F:magnesium ion binding"/>
    <property type="evidence" value="ECO:0007669"/>
    <property type="project" value="UniProtKB-UniRule"/>
</dbReference>
<dbReference type="GO" id="GO:0019856">
    <property type="term" value="P:pyrimidine nucleobase biosynthetic process"/>
    <property type="evidence" value="ECO:0007669"/>
    <property type="project" value="TreeGrafter"/>
</dbReference>
<dbReference type="InterPro" id="IPR000836">
    <property type="entry name" value="PRTase_dom"/>
</dbReference>
<dbReference type="PANTHER" id="PTHR19278">
    <property type="entry name" value="OROTATE PHOSPHORIBOSYLTRANSFERASE"/>
    <property type="match status" value="1"/>
</dbReference>
<dbReference type="EMBL" id="PQWO01000003">
    <property type="protein sequence ID" value="PZD74322.1"/>
    <property type="molecule type" value="Genomic_DNA"/>
</dbReference>
<dbReference type="NCBIfam" id="TIGR00336">
    <property type="entry name" value="pyrE"/>
    <property type="match status" value="1"/>
</dbReference>
<dbReference type="OrthoDB" id="9785917at2"/>
<dbReference type="FunFam" id="3.40.50.2020:FF:000029">
    <property type="entry name" value="Orotate phosphoribosyltransferase"/>
    <property type="match status" value="1"/>
</dbReference>
<dbReference type="Pfam" id="PF00156">
    <property type="entry name" value="Pribosyltran"/>
    <property type="match status" value="1"/>
</dbReference>
<dbReference type="InterPro" id="IPR029057">
    <property type="entry name" value="PRTase-like"/>
</dbReference>
<dbReference type="GO" id="GO:0044205">
    <property type="term" value="P:'de novo' UMP biosynthetic process"/>
    <property type="evidence" value="ECO:0007669"/>
    <property type="project" value="UniProtKB-UniRule"/>
</dbReference>
<feature type="binding site" evidence="7">
    <location>
        <position position="166"/>
    </location>
    <ligand>
        <name>orotate</name>
        <dbReference type="ChEBI" id="CHEBI:30839"/>
    </ligand>
</feature>
<keyword evidence="10" id="KW-1185">Reference proteome</keyword>
<feature type="binding site" evidence="7">
    <location>
        <position position="138"/>
    </location>
    <ligand>
        <name>orotate</name>
        <dbReference type="ChEBI" id="CHEBI:30839"/>
    </ligand>
</feature>
<feature type="domain" description="Phosphoribosyltransferase" evidence="8">
    <location>
        <begin position="69"/>
        <end position="174"/>
    </location>
</feature>
<dbReference type="InterPro" id="IPR023031">
    <property type="entry name" value="OPRT"/>
</dbReference>
<dbReference type="UniPathway" id="UPA00070">
    <property type="reaction ID" value="UER00119"/>
</dbReference>